<keyword evidence="2" id="KW-1185">Reference proteome</keyword>
<accession>A0A8J3JY10</accession>
<proteinExistence type="predicted"/>
<dbReference type="SUPFAM" id="SSF48239">
    <property type="entry name" value="Terpenoid cyclases/Protein prenyltransferases"/>
    <property type="match status" value="1"/>
</dbReference>
<name>A0A8J3JY10_9ACTN</name>
<protein>
    <recommendedName>
        <fullName evidence="3">Prenyltransferase and squalene oxidase repeat-containing protein</fullName>
    </recommendedName>
</protein>
<sequence length="294" mass="32102">MFAQGRPLERARLLLHFESGSARAVLDELAAYQNDDGGFGHALEPDLRTPVSSAVATWCACTVLHEVGAGAEEPLVRRAVGYLLDTYDAAGRRWWIVPPETEDAPRAPWWTYADIGRTFGDCVLNPTAGLAGALWEYRDLVPAALLAELTETVLTRLEGWAGGAGGLDRGDLTAAELFVQARNLPDAARLRALAAMRRAAARLVENRPEAWTEYLLQPLDVAQSPDSPLFPAVDSASIEANLDYVLSKQLPDGSWPLTWSWAEVDAQAWPLAERAAKGMVAVDRLRTLRAYGRL</sequence>
<dbReference type="AlphaFoldDB" id="A0A8J3JY10"/>
<gene>
    <name evidence="1" type="ORF">Cch02nite_65850</name>
</gene>
<dbReference type="Gene3D" id="1.50.10.20">
    <property type="match status" value="1"/>
</dbReference>
<dbReference type="Proteomes" id="UP000619293">
    <property type="component" value="Unassembled WGS sequence"/>
</dbReference>
<dbReference type="InterPro" id="IPR008930">
    <property type="entry name" value="Terpenoid_cyclase/PrenylTrfase"/>
</dbReference>
<reference evidence="1 2" key="1">
    <citation type="submission" date="2021-01" db="EMBL/GenBank/DDBJ databases">
        <title>Whole genome shotgun sequence of Catellatospora chokoriensis NBRC 107358.</title>
        <authorList>
            <person name="Komaki H."/>
            <person name="Tamura T."/>
        </authorList>
    </citation>
    <scope>NUCLEOTIDE SEQUENCE [LARGE SCALE GENOMIC DNA]</scope>
    <source>
        <strain evidence="1 2">NBRC 107358</strain>
    </source>
</reference>
<comment type="caution">
    <text evidence="1">The sequence shown here is derived from an EMBL/GenBank/DDBJ whole genome shotgun (WGS) entry which is preliminary data.</text>
</comment>
<organism evidence="1 2">
    <name type="scientific">Catellatospora chokoriensis</name>
    <dbReference type="NCBI Taxonomy" id="310353"/>
    <lineage>
        <taxon>Bacteria</taxon>
        <taxon>Bacillati</taxon>
        <taxon>Actinomycetota</taxon>
        <taxon>Actinomycetes</taxon>
        <taxon>Micromonosporales</taxon>
        <taxon>Micromonosporaceae</taxon>
        <taxon>Catellatospora</taxon>
    </lineage>
</organism>
<evidence type="ECO:0000313" key="1">
    <source>
        <dbReference type="EMBL" id="GIF93141.1"/>
    </source>
</evidence>
<dbReference type="EMBL" id="BONG01000057">
    <property type="protein sequence ID" value="GIF93141.1"/>
    <property type="molecule type" value="Genomic_DNA"/>
</dbReference>
<evidence type="ECO:0000313" key="2">
    <source>
        <dbReference type="Proteomes" id="UP000619293"/>
    </source>
</evidence>
<evidence type="ECO:0008006" key="3">
    <source>
        <dbReference type="Google" id="ProtNLM"/>
    </source>
</evidence>